<evidence type="ECO:0000313" key="3">
    <source>
        <dbReference type="EMBL" id="GGZ65828.1"/>
    </source>
</evidence>
<dbReference type="Gene3D" id="3.40.30.10">
    <property type="entry name" value="Glutaredoxin"/>
    <property type="match status" value="1"/>
</dbReference>
<evidence type="ECO:0000259" key="2">
    <source>
        <dbReference type="PROSITE" id="PS51352"/>
    </source>
</evidence>
<dbReference type="GO" id="GO:0016209">
    <property type="term" value="F:antioxidant activity"/>
    <property type="evidence" value="ECO:0007669"/>
    <property type="project" value="InterPro"/>
</dbReference>
<proteinExistence type="predicted"/>
<dbReference type="PROSITE" id="PS00194">
    <property type="entry name" value="THIOREDOXIN_1"/>
    <property type="match status" value="1"/>
</dbReference>
<dbReference type="InterPro" id="IPR000866">
    <property type="entry name" value="AhpC/TSA"/>
</dbReference>
<dbReference type="EMBL" id="BMZC01000006">
    <property type="protein sequence ID" value="GGZ65828.1"/>
    <property type="molecule type" value="Genomic_DNA"/>
</dbReference>
<comment type="caution">
    <text evidence="3">The sequence shown here is derived from an EMBL/GenBank/DDBJ whole genome shotgun (WGS) entry which is preliminary data.</text>
</comment>
<dbReference type="InterPro" id="IPR050553">
    <property type="entry name" value="Thioredoxin_ResA/DsbE_sf"/>
</dbReference>
<dbReference type="Pfam" id="PF00578">
    <property type="entry name" value="AhpC-TSA"/>
    <property type="match status" value="1"/>
</dbReference>
<gene>
    <name evidence="3" type="ORF">GCM10011274_25230</name>
</gene>
<dbReference type="GO" id="GO:0015036">
    <property type="term" value="F:disulfide oxidoreductase activity"/>
    <property type="evidence" value="ECO:0007669"/>
    <property type="project" value="UniProtKB-ARBA"/>
</dbReference>
<accession>A0A8H9M0M4</accession>
<dbReference type="InterPro" id="IPR036249">
    <property type="entry name" value="Thioredoxin-like_sf"/>
</dbReference>
<evidence type="ECO:0000313" key="4">
    <source>
        <dbReference type="Proteomes" id="UP000622604"/>
    </source>
</evidence>
<dbReference type="InterPro" id="IPR013766">
    <property type="entry name" value="Thioredoxin_domain"/>
</dbReference>
<dbReference type="SUPFAM" id="SSF52833">
    <property type="entry name" value="Thioredoxin-like"/>
    <property type="match status" value="1"/>
</dbReference>
<protein>
    <recommendedName>
        <fullName evidence="2">Thioredoxin domain-containing protein</fullName>
    </recommendedName>
</protein>
<keyword evidence="1" id="KW-0676">Redox-active center</keyword>
<evidence type="ECO:0000256" key="1">
    <source>
        <dbReference type="ARBA" id="ARBA00023284"/>
    </source>
</evidence>
<name>A0A8H9M0M4_9ALTE</name>
<dbReference type="InterPro" id="IPR017937">
    <property type="entry name" value="Thioredoxin_CS"/>
</dbReference>
<reference evidence="3" key="1">
    <citation type="journal article" date="2014" name="Int. J. Syst. Evol. Microbiol.">
        <title>Complete genome sequence of Corynebacterium casei LMG S-19264T (=DSM 44701T), isolated from a smear-ripened cheese.</title>
        <authorList>
            <consortium name="US DOE Joint Genome Institute (JGI-PGF)"/>
            <person name="Walter F."/>
            <person name="Albersmeier A."/>
            <person name="Kalinowski J."/>
            <person name="Ruckert C."/>
        </authorList>
    </citation>
    <scope>NUCLEOTIDE SEQUENCE</scope>
    <source>
        <strain evidence="3">KCTC 32337</strain>
    </source>
</reference>
<sequence>MAPSWSLLDAEGNLVSSKDFAGKPLIIHFWATWCPYCKKLQPGLDRLFEKYQDQGLQMIAISLLEEEGAKPQELLTARGMSFKTLVDGDSVAMEKFFVRGTPTTFFINAKGQVVVATRLSDPNDPRLEQVVKSLMVN</sequence>
<dbReference type="CDD" id="cd02966">
    <property type="entry name" value="TlpA_like_family"/>
    <property type="match status" value="1"/>
</dbReference>
<dbReference type="PANTHER" id="PTHR42852">
    <property type="entry name" value="THIOL:DISULFIDE INTERCHANGE PROTEIN DSBE"/>
    <property type="match status" value="1"/>
</dbReference>
<reference evidence="3" key="2">
    <citation type="submission" date="2020-09" db="EMBL/GenBank/DDBJ databases">
        <authorList>
            <person name="Sun Q."/>
            <person name="Kim S."/>
        </authorList>
    </citation>
    <scope>NUCLEOTIDE SEQUENCE</scope>
    <source>
        <strain evidence="3">KCTC 32337</strain>
    </source>
</reference>
<feature type="domain" description="Thioredoxin" evidence="2">
    <location>
        <begin position="1"/>
        <end position="136"/>
    </location>
</feature>
<dbReference type="PROSITE" id="PS51352">
    <property type="entry name" value="THIOREDOXIN_2"/>
    <property type="match status" value="1"/>
</dbReference>
<dbReference type="PANTHER" id="PTHR42852:SF13">
    <property type="entry name" value="PROTEIN DIPZ"/>
    <property type="match status" value="1"/>
</dbReference>
<organism evidence="3 4">
    <name type="scientific">Paraglaciecola chathamensis</name>
    <dbReference type="NCBI Taxonomy" id="368405"/>
    <lineage>
        <taxon>Bacteria</taxon>
        <taxon>Pseudomonadati</taxon>
        <taxon>Pseudomonadota</taxon>
        <taxon>Gammaproteobacteria</taxon>
        <taxon>Alteromonadales</taxon>
        <taxon>Alteromonadaceae</taxon>
        <taxon>Paraglaciecola</taxon>
    </lineage>
</organism>
<dbReference type="AlphaFoldDB" id="A0A8H9M0M4"/>
<dbReference type="Proteomes" id="UP000622604">
    <property type="component" value="Unassembled WGS sequence"/>
</dbReference>